<gene>
    <name evidence="1" type="ORF">JOF56_001932</name>
</gene>
<keyword evidence="2" id="KW-1185">Reference proteome</keyword>
<organism evidence="1 2">
    <name type="scientific">Kibdelosporangium banguiense</name>
    <dbReference type="NCBI Taxonomy" id="1365924"/>
    <lineage>
        <taxon>Bacteria</taxon>
        <taxon>Bacillati</taxon>
        <taxon>Actinomycetota</taxon>
        <taxon>Actinomycetes</taxon>
        <taxon>Pseudonocardiales</taxon>
        <taxon>Pseudonocardiaceae</taxon>
        <taxon>Kibdelosporangium</taxon>
    </lineage>
</organism>
<reference evidence="1 2" key="1">
    <citation type="submission" date="2021-03" db="EMBL/GenBank/DDBJ databases">
        <title>Sequencing the genomes of 1000 actinobacteria strains.</title>
        <authorList>
            <person name="Klenk H.-P."/>
        </authorList>
    </citation>
    <scope>NUCLEOTIDE SEQUENCE [LARGE SCALE GENOMIC DNA]</scope>
    <source>
        <strain evidence="1 2">DSM 46670</strain>
    </source>
</reference>
<dbReference type="EMBL" id="JAGINW010000001">
    <property type="protein sequence ID" value="MBP2321547.1"/>
    <property type="molecule type" value="Genomic_DNA"/>
</dbReference>
<dbReference type="Proteomes" id="UP001519332">
    <property type="component" value="Unassembled WGS sequence"/>
</dbReference>
<evidence type="ECO:0000313" key="2">
    <source>
        <dbReference type="Proteomes" id="UP001519332"/>
    </source>
</evidence>
<proteinExistence type="predicted"/>
<accession>A0ABS4TAU8</accession>
<dbReference type="RefSeq" id="WP_209636480.1">
    <property type="nucleotide sequence ID" value="NZ_JAGINW010000001.1"/>
</dbReference>
<name>A0ABS4TAU8_9PSEU</name>
<evidence type="ECO:0000313" key="1">
    <source>
        <dbReference type="EMBL" id="MBP2321547.1"/>
    </source>
</evidence>
<protein>
    <submittedName>
        <fullName evidence="1">Uncharacterized protein</fullName>
    </submittedName>
</protein>
<sequence>MSPTSDYQVAVTVFTTVAAGDARDQRDAQNWAVMAVEQALHGAASATRLGGVLSVPSRYPALTTRQVDVHAVMDTGTAGINGYLTIRPTGQAYPQPGETCTPIVQAQPGS</sequence>
<comment type="caution">
    <text evidence="1">The sequence shown here is derived from an EMBL/GenBank/DDBJ whole genome shotgun (WGS) entry which is preliminary data.</text>
</comment>